<gene>
    <name evidence="2" type="ORF">LCGC14_0192930</name>
</gene>
<evidence type="ECO:0000256" key="1">
    <source>
        <dbReference type="SAM" id="Phobius"/>
    </source>
</evidence>
<feature type="transmembrane region" description="Helical" evidence="1">
    <location>
        <begin position="82"/>
        <end position="100"/>
    </location>
</feature>
<proteinExistence type="predicted"/>
<sequence length="118" mass="12654">MSLFANKTTALKVDHDSHRLGAALRSLKKDAANETARQSHNLRNTMGSMLHSAHLDGRGAQVAASTRRAGRMVSQSTRTHPVVTLALAVGVIALAGYLLTRRSQKADYESESDSVDAV</sequence>
<keyword evidence="1" id="KW-1133">Transmembrane helix</keyword>
<dbReference type="AlphaFoldDB" id="A0A0F9UQS5"/>
<organism evidence="2">
    <name type="scientific">marine sediment metagenome</name>
    <dbReference type="NCBI Taxonomy" id="412755"/>
    <lineage>
        <taxon>unclassified sequences</taxon>
        <taxon>metagenomes</taxon>
        <taxon>ecological metagenomes</taxon>
    </lineage>
</organism>
<reference evidence="2" key="1">
    <citation type="journal article" date="2015" name="Nature">
        <title>Complex archaea that bridge the gap between prokaryotes and eukaryotes.</title>
        <authorList>
            <person name="Spang A."/>
            <person name="Saw J.H."/>
            <person name="Jorgensen S.L."/>
            <person name="Zaremba-Niedzwiedzka K."/>
            <person name="Martijn J."/>
            <person name="Lind A.E."/>
            <person name="van Eijk R."/>
            <person name="Schleper C."/>
            <person name="Guy L."/>
            <person name="Ettema T.J."/>
        </authorList>
    </citation>
    <scope>NUCLEOTIDE SEQUENCE</scope>
</reference>
<keyword evidence="1" id="KW-0812">Transmembrane</keyword>
<accession>A0A0F9UQS5</accession>
<name>A0A0F9UQS5_9ZZZZ</name>
<dbReference type="EMBL" id="LAZR01000082">
    <property type="protein sequence ID" value="KKN94029.1"/>
    <property type="molecule type" value="Genomic_DNA"/>
</dbReference>
<keyword evidence="1" id="KW-0472">Membrane</keyword>
<evidence type="ECO:0008006" key="3">
    <source>
        <dbReference type="Google" id="ProtNLM"/>
    </source>
</evidence>
<comment type="caution">
    <text evidence="2">The sequence shown here is derived from an EMBL/GenBank/DDBJ whole genome shotgun (WGS) entry which is preliminary data.</text>
</comment>
<protein>
    <recommendedName>
        <fullName evidence="3">DUF3618 domain-containing protein</fullName>
    </recommendedName>
</protein>
<evidence type="ECO:0000313" key="2">
    <source>
        <dbReference type="EMBL" id="KKN94029.1"/>
    </source>
</evidence>